<dbReference type="SUPFAM" id="SSF53448">
    <property type="entry name" value="Nucleotide-diphospho-sugar transferases"/>
    <property type="match status" value="1"/>
</dbReference>
<dbReference type="Pfam" id="PF00535">
    <property type="entry name" value="Glycos_transf_2"/>
    <property type="match status" value="1"/>
</dbReference>
<dbReference type="CDD" id="cd00761">
    <property type="entry name" value="Glyco_tranf_GTA_type"/>
    <property type="match status" value="1"/>
</dbReference>
<proteinExistence type="predicted"/>
<gene>
    <name evidence="2" type="ORF">OKA04_10495</name>
</gene>
<protein>
    <submittedName>
        <fullName evidence="2">Glycosyltransferase family 2 protein</fullName>
    </submittedName>
</protein>
<evidence type="ECO:0000259" key="1">
    <source>
        <dbReference type="Pfam" id="PF00535"/>
    </source>
</evidence>
<reference evidence="2 3" key="1">
    <citation type="submission" date="2022-10" db="EMBL/GenBank/DDBJ databases">
        <title>Luteolibacter flavescens strain MCCC 1K03193, whole genome shotgun sequencing project.</title>
        <authorList>
            <person name="Zhao G."/>
            <person name="Shen L."/>
        </authorList>
    </citation>
    <scope>NUCLEOTIDE SEQUENCE [LARGE SCALE GENOMIC DNA]</scope>
    <source>
        <strain evidence="2 3">MCCC 1K03193</strain>
    </source>
</reference>
<dbReference type="InterPro" id="IPR029044">
    <property type="entry name" value="Nucleotide-diphossugar_trans"/>
</dbReference>
<dbReference type="Proteomes" id="UP001207930">
    <property type="component" value="Unassembled WGS sequence"/>
</dbReference>
<dbReference type="InterPro" id="IPR001173">
    <property type="entry name" value="Glyco_trans_2-like"/>
</dbReference>
<comment type="caution">
    <text evidence="2">The sequence shown here is derived from an EMBL/GenBank/DDBJ whole genome shotgun (WGS) entry which is preliminary data.</text>
</comment>
<dbReference type="Gene3D" id="3.90.550.10">
    <property type="entry name" value="Spore Coat Polysaccharide Biosynthesis Protein SpsA, Chain A"/>
    <property type="match status" value="1"/>
</dbReference>
<organism evidence="2 3">
    <name type="scientific">Luteolibacter flavescens</name>
    <dbReference type="NCBI Taxonomy" id="1859460"/>
    <lineage>
        <taxon>Bacteria</taxon>
        <taxon>Pseudomonadati</taxon>
        <taxon>Verrucomicrobiota</taxon>
        <taxon>Verrucomicrobiia</taxon>
        <taxon>Verrucomicrobiales</taxon>
        <taxon>Verrucomicrobiaceae</taxon>
        <taxon>Luteolibacter</taxon>
    </lineage>
</organism>
<keyword evidence="3" id="KW-1185">Reference proteome</keyword>
<dbReference type="EMBL" id="JAPDDS010000005">
    <property type="protein sequence ID" value="MCW1885157.1"/>
    <property type="molecule type" value="Genomic_DNA"/>
</dbReference>
<dbReference type="RefSeq" id="WP_264501114.1">
    <property type="nucleotide sequence ID" value="NZ_JAPDDS010000005.1"/>
</dbReference>
<dbReference type="PANTHER" id="PTHR22916:SF3">
    <property type="entry name" value="UDP-GLCNAC:BETAGAL BETA-1,3-N-ACETYLGLUCOSAMINYLTRANSFERASE-LIKE PROTEIN 1"/>
    <property type="match status" value="1"/>
</dbReference>
<dbReference type="PANTHER" id="PTHR22916">
    <property type="entry name" value="GLYCOSYLTRANSFERASE"/>
    <property type="match status" value="1"/>
</dbReference>
<evidence type="ECO:0000313" key="2">
    <source>
        <dbReference type="EMBL" id="MCW1885157.1"/>
    </source>
</evidence>
<feature type="domain" description="Glycosyltransferase 2-like" evidence="1">
    <location>
        <begin position="7"/>
        <end position="111"/>
    </location>
</feature>
<name>A0ABT3FNW3_9BACT</name>
<accession>A0ABT3FNW3</accession>
<sequence>MTPPLVSVVMINYNGLPWLTGAVESVLASEEVAFELIVVDDGSKDDSRGYLDEMVRKDARVRKVFLPQNLGISGARNAGIDVALGDFISIIDSDDRFLPDTLKRQVETFRKLAATEPRLSLLMSDAWLINEAGNRVGRYISHDWWDRETTVDPPLWTLPSTFFFKREGAARFHPGYRSADGPIFVRRMEKVGALGFTGYPLIEYRLRMSSVTNASGDKMLREMNAAEQSYRDGRLENPLDPDEIPAPRPRDVAAWTHGRNAKNAAANGRKVRAACEFAKAALAQPAGTFQKMKRVLRSFGKRIAG</sequence>
<evidence type="ECO:0000313" key="3">
    <source>
        <dbReference type="Proteomes" id="UP001207930"/>
    </source>
</evidence>